<keyword evidence="2" id="KW-1185">Reference proteome</keyword>
<dbReference type="STRING" id="316067.Geob_3785"/>
<dbReference type="PANTHER" id="PTHR30441:SF8">
    <property type="entry name" value="DUF748 DOMAIN-CONTAINING PROTEIN"/>
    <property type="match status" value="1"/>
</dbReference>
<sequence length="992" mass="108966">MKRWKKAALIIIGIVLLLAGFVAFVLPGIVKNQAVQRVEAATGRKLAIGGISINPFAWTIEVRDLRFSDRGGETFATFSSARIAVSPSSLYRRAPIIASARITSLHLRIVRVGANIYNFSDLFKRQPQHSQQSRFSLNNLMITNGSVDFIDQGLPIEKRHELRKIELAVPFITTISYLAGRYITPRLSAEVNGSPLHVEGKLRPFPKAVEASATVEFNNASLPHYLAYIPGALPVRVESGRMSAKVAMSYRAAQKENPGLTFNSNVTLADTKVADRKGIPLLALRQLDVAANLEIGGPGGTRLEKGSVQARQLSAWVGKREGITLALLSLEGGTYSRKENLLKVADVTLRDGNLRFFRDRKGVFLPLLHREDKGTVTGKKTPLRYGIGRISGTGVNVVFTDEMLAGRPSFTFKKTSFSLEQLTGPPFGMIPFMVTGAYGKGGSLKASGNFTPAPLKIKGEMAVQRIPLTDFDAYLPQDLNMVVAGGRVDARLAVSLAARDGRMTGTFGGSTDLRSFHCLDAEGEDLLKWESLHVDKMKGRLAPFELDIGDVALTRFYSRIIAEKDGSLNLQHLYTRGPEAKEKKAEGGKKPGMIRIGTITMQSGTLSFTDRHVAGGYTTTFFNLGGRISGLSSEDNRFADVDLRGNLENQSPLRITGQINPLRSDLFVDLRVNFTGIELSPMSPYAGKYLGYAVDNGQLFIYSRYRIENKKLVSENKVVIDQLDFGKRIESDKATSLPVRLAIGLLKDRKGEINLDLPVTGRMDDPEFSFPGVVLKILKNLLVTAARSPLTLLHAMFGGKEDLSSVGFTPGSAELSPAEREKLLKLAAALNDRPALKIAVTGFVDREHDDEGYRNVLLLKKMREEKFMDMVKKKKKQPGDSPETVQIAPEEYARYLKMVYAKEQFPKPRNILGLIKALPDVEMKKLILANTVVGEQQLRSLAEARATGVRTLLVEQGKVDSARVFQKSGDIYRAPAKGGEPGSRVEFEVAAE</sequence>
<dbReference type="RefSeq" id="WP_012648849.1">
    <property type="nucleotide sequence ID" value="NC_011979.1"/>
</dbReference>
<evidence type="ECO:0000313" key="2">
    <source>
        <dbReference type="Proteomes" id="UP000007721"/>
    </source>
</evidence>
<dbReference type="AlphaFoldDB" id="B9M7L7"/>
<dbReference type="Proteomes" id="UP000007721">
    <property type="component" value="Chromosome"/>
</dbReference>
<protein>
    <submittedName>
        <fullName evidence="1">DUF748 repeat protein</fullName>
    </submittedName>
</protein>
<dbReference type="eggNOG" id="COG2982">
    <property type="taxonomic scope" value="Bacteria"/>
</dbReference>
<accession>B9M7L7</accession>
<dbReference type="SUPFAM" id="SSF103088">
    <property type="entry name" value="OmpA-like"/>
    <property type="match status" value="1"/>
</dbReference>
<evidence type="ECO:0000313" key="1">
    <source>
        <dbReference type="EMBL" id="ACM22123.1"/>
    </source>
</evidence>
<reference evidence="1 2" key="1">
    <citation type="submission" date="2009-01" db="EMBL/GenBank/DDBJ databases">
        <title>Complete sequence of Geobacter sp. FRC-32.</title>
        <authorList>
            <consortium name="US DOE Joint Genome Institute"/>
            <person name="Lucas S."/>
            <person name="Copeland A."/>
            <person name="Lapidus A."/>
            <person name="Glavina del Rio T."/>
            <person name="Dalin E."/>
            <person name="Tice H."/>
            <person name="Bruce D."/>
            <person name="Goodwin L."/>
            <person name="Pitluck S."/>
            <person name="Saunders E."/>
            <person name="Brettin T."/>
            <person name="Detter J.C."/>
            <person name="Han C."/>
            <person name="Larimer F."/>
            <person name="Land M."/>
            <person name="Hauser L."/>
            <person name="Kyrpides N."/>
            <person name="Ovchinnikova G."/>
            <person name="Kostka J."/>
            <person name="Richardson P."/>
        </authorList>
    </citation>
    <scope>NUCLEOTIDE SEQUENCE [LARGE SCALE GENOMIC DNA]</scope>
    <source>
        <strain evidence="2">DSM 22248 / JCM 15807 / FRC-32</strain>
    </source>
</reference>
<dbReference type="HOGENOM" id="CLU_005680_1_0_7"/>
<dbReference type="InterPro" id="IPR052894">
    <property type="entry name" value="AsmA-related"/>
</dbReference>
<dbReference type="PANTHER" id="PTHR30441">
    <property type="entry name" value="DUF748 DOMAIN-CONTAINING PROTEIN"/>
    <property type="match status" value="1"/>
</dbReference>
<dbReference type="KEGG" id="geo:Geob_3785"/>
<dbReference type="Pfam" id="PF05359">
    <property type="entry name" value="DUF748"/>
    <property type="match status" value="2"/>
</dbReference>
<dbReference type="OrthoDB" id="9757969at2"/>
<proteinExistence type="predicted"/>
<organism evidence="1 2">
    <name type="scientific">Geotalea daltonii (strain DSM 22248 / JCM 15807 / FRC-32)</name>
    <name type="common">Geobacter daltonii</name>
    <dbReference type="NCBI Taxonomy" id="316067"/>
    <lineage>
        <taxon>Bacteria</taxon>
        <taxon>Pseudomonadati</taxon>
        <taxon>Thermodesulfobacteriota</taxon>
        <taxon>Desulfuromonadia</taxon>
        <taxon>Geobacterales</taxon>
        <taxon>Geobacteraceae</taxon>
        <taxon>Geotalea</taxon>
    </lineage>
</organism>
<dbReference type="GO" id="GO:0005886">
    <property type="term" value="C:plasma membrane"/>
    <property type="evidence" value="ECO:0007669"/>
    <property type="project" value="TreeGrafter"/>
</dbReference>
<dbReference type="EMBL" id="CP001390">
    <property type="protein sequence ID" value="ACM22123.1"/>
    <property type="molecule type" value="Genomic_DNA"/>
</dbReference>
<dbReference type="Gene3D" id="3.30.1330.60">
    <property type="entry name" value="OmpA-like domain"/>
    <property type="match status" value="1"/>
</dbReference>
<dbReference type="InterPro" id="IPR008023">
    <property type="entry name" value="DUF748"/>
</dbReference>
<dbReference type="InterPro" id="IPR036737">
    <property type="entry name" value="OmpA-like_sf"/>
</dbReference>
<gene>
    <name evidence="1" type="ordered locus">Geob_3785</name>
</gene>
<dbReference type="GO" id="GO:0090313">
    <property type="term" value="P:regulation of protein targeting to membrane"/>
    <property type="evidence" value="ECO:0007669"/>
    <property type="project" value="TreeGrafter"/>
</dbReference>
<name>B9M7L7_GEODF</name>